<accession>A0A284SAI6</accession>
<evidence type="ECO:0000256" key="1">
    <source>
        <dbReference type="SAM" id="SignalP"/>
    </source>
</evidence>
<sequence>MFRTSFLFAAVFVATAYAESHTVRMTNRCESGTPMLTDQGGHLLSRGSYTSNGALVGVRAWLQTGAYGGSGADCTIVEMTLRNPQSPGAGSSADISIIQPGNKFTTATAFQYFDGCDGQGKSCNNADCSSSDAFHTPTDYGAQVQCEINNVSTILQALRREY</sequence>
<dbReference type="Proteomes" id="UP000219338">
    <property type="component" value="Unassembled WGS sequence"/>
</dbReference>
<keyword evidence="1" id="KW-0732">Signal</keyword>
<dbReference type="AlphaFoldDB" id="A0A284SAI6"/>
<evidence type="ECO:0000313" key="3">
    <source>
        <dbReference type="Proteomes" id="UP000219338"/>
    </source>
</evidence>
<reference evidence="3" key="1">
    <citation type="journal article" date="2017" name="Nat. Ecol. Evol.">
        <title>Genome expansion and lineage-specific genetic innovations in the forest pathogenic fungi Armillaria.</title>
        <authorList>
            <person name="Sipos G."/>
            <person name="Prasanna A.N."/>
            <person name="Walter M.C."/>
            <person name="O'Connor E."/>
            <person name="Balint B."/>
            <person name="Krizsan K."/>
            <person name="Kiss B."/>
            <person name="Hess J."/>
            <person name="Varga T."/>
            <person name="Slot J."/>
            <person name="Riley R."/>
            <person name="Boka B."/>
            <person name="Rigling D."/>
            <person name="Barry K."/>
            <person name="Lee J."/>
            <person name="Mihaltcheva S."/>
            <person name="LaButti K."/>
            <person name="Lipzen A."/>
            <person name="Waldron R."/>
            <person name="Moloney N.M."/>
            <person name="Sperisen C."/>
            <person name="Kredics L."/>
            <person name="Vagvoelgyi C."/>
            <person name="Patrignani A."/>
            <person name="Fitzpatrick D."/>
            <person name="Nagy I."/>
            <person name="Doyle S."/>
            <person name="Anderson J.B."/>
            <person name="Grigoriev I.V."/>
            <person name="Gueldener U."/>
            <person name="Muensterkoetter M."/>
            <person name="Nagy L.G."/>
        </authorList>
    </citation>
    <scope>NUCLEOTIDE SEQUENCE [LARGE SCALE GENOMIC DNA]</scope>
    <source>
        <strain evidence="3">C18/9</strain>
    </source>
</reference>
<feature type="chain" id="PRO_5012379863" evidence="1">
    <location>
        <begin position="19"/>
        <end position="162"/>
    </location>
</feature>
<evidence type="ECO:0000313" key="2">
    <source>
        <dbReference type="EMBL" id="SJL17985.1"/>
    </source>
</evidence>
<gene>
    <name evidence="2" type="ORF">ARMOST_21556</name>
</gene>
<proteinExistence type="predicted"/>
<keyword evidence="3" id="KW-1185">Reference proteome</keyword>
<organism evidence="2 3">
    <name type="scientific">Armillaria ostoyae</name>
    <name type="common">Armillaria root rot fungus</name>
    <dbReference type="NCBI Taxonomy" id="47428"/>
    <lineage>
        <taxon>Eukaryota</taxon>
        <taxon>Fungi</taxon>
        <taxon>Dikarya</taxon>
        <taxon>Basidiomycota</taxon>
        <taxon>Agaricomycotina</taxon>
        <taxon>Agaricomycetes</taxon>
        <taxon>Agaricomycetidae</taxon>
        <taxon>Agaricales</taxon>
        <taxon>Marasmiineae</taxon>
        <taxon>Physalacriaceae</taxon>
        <taxon>Armillaria</taxon>
    </lineage>
</organism>
<dbReference type="EMBL" id="FUEG01000051">
    <property type="protein sequence ID" value="SJL17985.1"/>
    <property type="molecule type" value="Genomic_DNA"/>
</dbReference>
<name>A0A284SAI6_ARMOS</name>
<dbReference type="STRING" id="47428.A0A284SAI6"/>
<feature type="signal peptide" evidence="1">
    <location>
        <begin position="1"/>
        <end position="18"/>
    </location>
</feature>
<dbReference type="OMA" id="NCAIVET"/>
<dbReference type="OrthoDB" id="3342934at2759"/>
<protein>
    <submittedName>
        <fullName evidence="2">Uncharacterized protein</fullName>
    </submittedName>
</protein>